<dbReference type="Proteomes" id="UP001596055">
    <property type="component" value="Unassembled WGS sequence"/>
</dbReference>
<evidence type="ECO:0000313" key="1">
    <source>
        <dbReference type="EMBL" id="MFC5543606.1"/>
    </source>
</evidence>
<keyword evidence="2" id="KW-1185">Reference proteome</keyword>
<evidence type="ECO:0000313" key="2">
    <source>
        <dbReference type="Proteomes" id="UP001596055"/>
    </source>
</evidence>
<dbReference type="RefSeq" id="WP_248157311.1">
    <property type="nucleotide sequence ID" value="NZ_JAKZAJ010000003.1"/>
</dbReference>
<name>A0ABW0RH29_9GAMM</name>
<organism evidence="1 2">
    <name type="scientific">Marinobacter koreensis</name>
    <dbReference type="NCBI Taxonomy" id="335974"/>
    <lineage>
        <taxon>Bacteria</taxon>
        <taxon>Pseudomonadati</taxon>
        <taxon>Pseudomonadota</taxon>
        <taxon>Gammaproteobacteria</taxon>
        <taxon>Pseudomonadales</taxon>
        <taxon>Marinobacteraceae</taxon>
        <taxon>Marinobacter</taxon>
    </lineage>
</organism>
<accession>A0ABW0RH29</accession>
<proteinExistence type="predicted"/>
<reference evidence="2" key="1">
    <citation type="journal article" date="2019" name="Int. J. Syst. Evol. Microbiol.">
        <title>The Global Catalogue of Microorganisms (GCM) 10K type strain sequencing project: providing services to taxonomists for standard genome sequencing and annotation.</title>
        <authorList>
            <consortium name="The Broad Institute Genomics Platform"/>
            <consortium name="The Broad Institute Genome Sequencing Center for Infectious Disease"/>
            <person name="Wu L."/>
            <person name="Ma J."/>
        </authorList>
    </citation>
    <scope>NUCLEOTIDE SEQUENCE [LARGE SCALE GENOMIC DNA]</scope>
    <source>
        <strain evidence="2">CGMCC 4.1799</strain>
    </source>
</reference>
<dbReference type="EMBL" id="JBHSNL010000001">
    <property type="protein sequence ID" value="MFC5543606.1"/>
    <property type="molecule type" value="Genomic_DNA"/>
</dbReference>
<protein>
    <submittedName>
        <fullName evidence="1">Uncharacterized protein</fullName>
    </submittedName>
</protein>
<gene>
    <name evidence="1" type="ORF">ACFPQA_00925</name>
</gene>
<comment type="caution">
    <text evidence="1">The sequence shown here is derived from an EMBL/GenBank/DDBJ whole genome shotgun (WGS) entry which is preliminary data.</text>
</comment>
<sequence length="162" mass="17987">MKPETAISLASAFIALLALGVAIWQGIIARKHNRLSVKPILAIDTFLSLDHETIGIRLRNNGVGPLIIKNISFQRGSERASLNDGSFKNMLPALANRDFKFTATSPGFSLVPNESFWLISTSRHSDQNGLMDILFDSLNGITIKFEYESVYQERFSGKWALS</sequence>